<feature type="compositionally biased region" description="Polar residues" evidence="1">
    <location>
        <begin position="1066"/>
        <end position="1075"/>
    </location>
</feature>
<feature type="transmembrane region" description="Helical" evidence="2">
    <location>
        <begin position="1021"/>
        <end position="1044"/>
    </location>
</feature>
<dbReference type="Pfam" id="PF00873">
    <property type="entry name" value="ACR_tran"/>
    <property type="match status" value="1"/>
</dbReference>
<feature type="transmembrane region" description="Helical" evidence="2">
    <location>
        <begin position="915"/>
        <end position="933"/>
    </location>
</feature>
<proteinExistence type="predicted"/>
<keyword evidence="2" id="KW-0472">Membrane</keyword>
<gene>
    <name evidence="3" type="ORF">HDF16_003873</name>
</gene>
<dbReference type="AlphaFoldDB" id="A0A7W8E6D5"/>
<dbReference type="SUPFAM" id="SSF82866">
    <property type="entry name" value="Multidrug efflux transporter AcrB transmembrane domain"/>
    <property type="match status" value="2"/>
</dbReference>
<keyword evidence="2" id="KW-0812">Transmembrane</keyword>
<sequence>MWIVRLALRRPYTFVVVSMLILALGIGSAIEAPKDIFPYIDIPVVTIVWAYPGLTPTEMEGRIVTICERALTTTVNDIEHSESESYQGVSVVKVFFQPTVKVDLAVAQVTAIMQTILRGLPPGSFPPNVIKYDASSVPIVQLGLSGEGLSETDLYDLGLSFIRPRLATVQGAAVPLPYGGKARQVMVDADPDLMYAKHISAADVSTAIGQQNLILPAGTARLGGREYVVKVNSSPTIVSALNDLPVRAANGAVVYIKDVAQVELGFAVQTNVVRENGKRGALLTVLKNGKTSTIDIVDGVKQAIPRITADLPQGLKVTPLFDQSIFVKSSISEVVREATIAAVLTGLMILLFLGSWRSTIIVCVSIPLSIATSLIILTALGETINVMTLGGLALAVGILVDDATVEIENTHRNMGEQKSLVRAILDSAEQVAAPAFVSTLSICIVFIPVVLLTGAAKFLFTPLAEAVAFAMMASYFLSRTLVPTMMHFLLPAELVLYQDEAAAIEEEKHNWIWRWHKKFDHQFEKFRHKYKGVLAWCLDNPAITLTMFAAFILLSLPLVFVIGRDFFPYVDSGQMRLHVTPPEGMRIEDSEQYFAAVEKEIRHVIPPDEVKLILDNIGLPNGGINLAFGSTGTISNSDGEVLIALNPGKRDTERYMRELRADLAQKFPDGDFFFAPANITNQILDFGLPAPIDLQIVGRGKNNYQIAQELQKKIAAIPGAVDVHIHQQVSYPTMQVNVDRSRARQLGLTQQDVAQGMLISLTGTAQTAPNQWLNPLNGVNYQVVVQTPIYRNSSLQELARTPISSPNGNSSQLLGNLASFRRDASPIVIDHYNIQPTFDVYADVDQRDLGGVASDIQKIMDDTKKSLPAGTVLTLRGEVKTMQDSFIRLGIGIIFAIALVYLLMAVNFQSWLDPLIILMAIPGAFCGILWMLFATQTTFSVPSLMGAIMTIGVATANSILMVVFANDERVAGKDRYEAALNAGFTRLRPVCMTALAMIIGMLPMALAFGEGGEQNAPLGRAVIGGLLLATVGTLFIVPVIYSLLKKNPPIDFSKEIDEEYTEGDPNETSQKEQYA</sequence>
<reference evidence="3 4" key="1">
    <citation type="submission" date="2020-08" db="EMBL/GenBank/DDBJ databases">
        <title>Genomic Encyclopedia of Type Strains, Phase IV (KMG-V): Genome sequencing to study the core and pangenomes of soil and plant-associated prokaryotes.</title>
        <authorList>
            <person name="Whitman W."/>
        </authorList>
    </citation>
    <scope>NUCLEOTIDE SEQUENCE [LARGE SCALE GENOMIC DNA]</scope>
    <source>
        <strain evidence="3 4">M8UP14</strain>
    </source>
</reference>
<dbReference type="SUPFAM" id="SSF82693">
    <property type="entry name" value="Multidrug efflux transporter AcrB pore domain, PN1, PN2, PC1 and PC2 subdomains"/>
    <property type="match status" value="2"/>
</dbReference>
<protein>
    <submittedName>
        <fullName evidence="3">CzcA family heavy metal efflux pump</fullName>
    </submittedName>
</protein>
<dbReference type="Gene3D" id="3.30.2090.10">
    <property type="entry name" value="Multidrug efflux transporter AcrB TolC docking domain, DN and DC subdomains"/>
    <property type="match status" value="2"/>
</dbReference>
<feature type="transmembrane region" description="Helical" evidence="2">
    <location>
        <begin position="886"/>
        <end position="908"/>
    </location>
</feature>
<feature type="transmembrane region" description="Helical" evidence="2">
    <location>
        <begin position="12"/>
        <end position="30"/>
    </location>
</feature>
<feature type="transmembrane region" description="Helical" evidence="2">
    <location>
        <begin position="987"/>
        <end position="1009"/>
    </location>
</feature>
<dbReference type="InterPro" id="IPR001036">
    <property type="entry name" value="Acrflvin-R"/>
</dbReference>
<evidence type="ECO:0000256" key="1">
    <source>
        <dbReference type="SAM" id="MobiDB-lite"/>
    </source>
</evidence>
<dbReference type="RefSeq" id="WP_184220098.1">
    <property type="nucleotide sequence ID" value="NZ_JACHIP010000005.1"/>
</dbReference>
<dbReference type="Gene3D" id="1.20.1640.10">
    <property type="entry name" value="Multidrug efflux transporter AcrB transmembrane domain"/>
    <property type="match status" value="2"/>
</dbReference>
<feature type="transmembrane region" description="Helical" evidence="2">
    <location>
        <begin position="359"/>
        <end position="380"/>
    </location>
</feature>
<dbReference type="Gene3D" id="3.30.70.1320">
    <property type="entry name" value="Multidrug efflux transporter AcrB pore domain like"/>
    <property type="match status" value="1"/>
</dbReference>
<evidence type="ECO:0000256" key="2">
    <source>
        <dbReference type="SAM" id="Phobius"/>
    </source>
</evidence>
<dbReference type="Gene3D" id="3.30.70.1430">
    <property type="entry name" value="Multidrug efflux transporter AcrB pore domain"/>
    <property type="match status" value="2"/>
</dbReference>
<dbReference type="GO" id="GO:0005886">
    <property type="term" value="C:plasma membrane"/>
    <property type="evidence" value="ECO:0007669"/>
    <property type="project" value="TreeGrafter"/>
</dbReference>
<feature type="transmembrane region" description="Helical" evidence="2">
    <location>
        <begin position="533"/>
        <end position="562"/>
    </location>
</feature>
<dbReference type="Proteomes" id="UP000540989">
    <property type="component" value="Unassembled WGS sequence"/>
</dbReference>
<organism evidence="3 4">
    <name type="scientific">Granulicella aggregans</name>
    <dbReference type="NCBI Taxonomy" id="474949"/>
    <lineage>
        <taxon>Bacteria</taxon>
        <taxon>Pseudomonadati</taxon>
        <taxon>Acidobacteriota</taxon>
        <taxon>Terriglobia</taxon>
        <taxon>Terriglobales</taxon>
        <taxon>Acidobacteriaceae</taxon>
        <taxon>Granulicella</taxon>
    </lineage>
</organism>
<feature type="compositionally biased region" description="Acidic residues" evidence="1">
    <location>
        <begin position="1056"/>
        <end position="1065"/>
    </location>
</feature>
<dbReference type="PANTHER" id="PTHR32063">
    <property type="match status" value="1"/>
</dbReference>
<name>A0A7W8E6D5_9BACT</name>
<dbReference type="SUPFAM" id="SSF82714">
    <property type="entry name" value="Multidrug efflux transporter AcrB TolC docking domain, DN and DC subdomains"/>
    <property type="match status" value="2"/>
</dbReference>
<dbReference type="PANTHER" id="PTHR32063:SF8">
    <property type="entry name" value="CATION EFFLUX PROTEIN"/>
    <property type="match status" value="1"/>
</dbReference>
<keyword evidence="4" id="KW-1185">Reference proteome</keyword>
<dbReference type="GO" id="GO:0042910">
    <property type="term" value="F:xenobiotic transmembrane transporter activity"/>
    <property type="evidence" value="ECO:0007669"/>
    <property type="project" value="TreeGrafter"/>
</dbReference>
<evidence type="ECO:0000313" key="4">
    <source>
        <dbReference type="Proteomes" id="UP000540989"/>
    </source>
</evidence>
<feature type="transmembrane region" description="Helical" evidence="2">
    <location>
        <begin position="431"/>
        <end position="452"/>
    </location>
</feature>
<keyword evidence="2" id="KW-1133">Transmembrane helix</keyword>
<dbReference type="PRINTS" id="PR00702">
    <property type="entry name" value="ACRIFLAVINRP"/>
</dbReference>
<dbReference type="Gene3D" id="3.30.70.1440">
    <property type="entry name" value="Multidrug efflux transporter AcrB pore domain"/>
    <property type="match status" value="1"/>
</dbReference>
<feature type="transmembrane region" description="Helical" evidence="2">
    <location>
        <begin position="458"/>
        <end position="477"/>
    </location>
</feature>
<evidence type="ECO:0000313" key="3">
    <source>
        <dbReference type="EMBL" id="MBB5059150.1"/>
    </source>
</evidence>
<feature type="region of interest" description="Disordered" evidence="1">
    <location>
        <begin position="1055"/>
        <end position="1075"/>
    </location>
</feature>
<feature type="transmembrane region" description="Helical" evidence="2">
    <location>
        <begin position="945"/>
        <end position="966"/>
    </location>
</feature>
<dbReference type="InterPro" id="IPR027463">
    <property type="entry name" value="AcrB_DN_DC_subdom"/>
</dbReference>
<comment type="caution">
    <text evidence="3">The sequence shown here is derived from an EMBL/GenBank/DDBJ whole genome shotgun (WGS) entry which is preliminary data.</text>
</comment>
<dbReference type="EMBL" id="JACHIP010000005">
    <property type="protein sequence ID" value="MBB5059150.1"/>
    <property type="molecule type" value="Genomic_DNA"/>
</dbReference>
<accession>A0A7W8E6D5</accession>